<organism evidence="2 3">
    <name type="scientific">Kineococcus gynurae</name>
    <dbReference type="NCBI Taxonomy" id="452979"/>
    <lineage>
        <taxon>Bacteria</taxon>
        <taxon>Bacillati</taxon>
        <taxon>Actinomycetota</taxon>
        <taxon>Actinomycetes</taxon>
        <taxon>Kineosporiales</taxon>
        <taxon>Kineosporiaceae</taxon>
        <taxon>Kineococcus</taxon>
    </lineage>
</organism>
<evidence type="ECO:0000256" key="1">
    <source>
        <dbReference type="SAM" id="MobiDB-lite"/>
    </source>
</evidence>
<proteinExistence type="predicted"/>
<dbReference type="RefSeq" id="WP_380138209.1">
    <property type="nucleotide sequence ID" value="NZ_JBHLUI010000009.1"/>
</dbReference>
<protein>
    <recommendedName>
        <fullName evidence="4">GIY-YIG nuclease family protein</fullName>
    </recommendedName>
</protein>
<dbReference type="Proteomes" id="UP001589748">
    <property type="component" value="Unassembled WGS sequence"/>
</dbReference>
<sequence>MDGVIWVVRAGEKARFAQEFLQERHIAVGFRDVASDDVSGMSEADLRARVVDARQRNATGQLISFALRMSAGDLVVTPRLQLSRDYLVGRVGAYEHHPEDPASGPHRRRVTWLGTFDHDTVGEAVLNSLGAIQTVFRPTAVEAELRSVLTRLRPLPAGAEPPTPRDSATTSPTGVASSAAPTVTSAVWAPSLDGPVAPAKVTATRGLARADLDVSLDEVGRTRITCHHPALVMDQVPRHIDPGTEWDGSPGVYVLTGTDLAHAAVRTGIERTLTTTLIVKPWAYVGLSEDFRGRLSSHRATKPEWRRALLVRSGAHPFSSDDIRYLELAIHQALDATEEVTLAQATPRGNLSAQPRNTALLDACAATVVSVLRLTGTLI</sequence>
<dbReference type="EMBL" id="JBHMDM010000003">
    <property type="protein sequence ID" value="MFB9376515.1"/>
    <property type="molecule type" value="Genomic_DNA"/>
</dbReference>
<name>A0ABV5LQY4_9ACTN</name>
<feature type="region of interest" description="Disordered" evidence="1">
    <location>
        <begin position="154"/>
        <end position="178"/>
    </location>
</feature>
<keyword evidence="3" id="KW-1185">Reference proteome</keyword>
<gene>
    <name evidence="2" type="ORF">ACFFVI_06000</name>
</gene>
<evidence type="ECO:0008006" key="4">
    <source>
        <dbReference type="Google" id="ProtNLM"/>
    </source>
</evidence>
<evidence type="ECO:0000313" key="3">
    <source>
        <dbReference type="Proteomes" id="UP001589748"/>
    </source>
</evidence>
<evidence type="ECO:0000313" key="2">
    <source>
        <dbReference type="EMBL" id="MFB9376515.1"/>
    </source>
</evidence>
<accession>A0ABV5LQY4</accession>
<comment type="caution">
    <text evidence="2">The sequence shown here is derived from an EMBL/GenBank/DDBJ whole genome shotgun (WGS) entry which is preliminary data.</text>
</comment>
<reference evidence="2 3" key="1">
    <citation type="submission" date="2024-09" db="EMBL/GenBank/DDBJ databases">
        <authorList>
            <person name="Sun Q."/>
            <person name="Mori K."/>
        </authorList>
    </citation>
    <scope>NUCLEOTIDE SEQUENCE [LARGE SCALE GENOMIC DNA]</scope>
    <source>
        <strain evidence="2 3">TISTR 1856</strain>
    </source>
</reference>